<dbReference type="PANTHER" id="PTHR30071:SF1">
    <property type="entry name" value="CYTOCHROME B_B6 PROTEIN-RELATED"/>
    <property type="match status" value="1"/>
</dbReference>
<keyword evidence="2 6" id="KW-0812">Transmembrane</keyword>
<dbReference type="GO" id="GO:0017004">
    <property type="term" value="P:cytochrome complex assembly"/>
    <property type="evidence" value="ECO:0007669"/>
    <property type="project" value="UniProtKB-KW"/>
</dbReference>
<reference evidence="8 9" key="1">
    <citation type="submission" date="2019-02" db="EMBL/GenBank/DDBJ databases">
        <title>Genomic Encyclopedia of Type Strains, Phase IV (KMG-IV): sequencing the most valuable type-strain genomes for metagenomic binning, comparative biology and taxonomic classification.</title>
        <authorList>
            <person name="Goeker M."/>
        </authorList>
    </citation>
    <scope>NUCLEOTIDE SEQUENCE [LARGE SCALE GENOMIC DNA]</scope>
    <source>
        <strain evidence="8 9">DSM 101727</strain>
    </source>
</reference>
<feature type="transmembrane region" description="Helical" evidence="6">
    <location>
        <begin position="262"/>
        <end position="280"/>
    </location>
</feature>
<dbReference type="GO" id="GO:0020037">
    <property type="term" value="F:heme binding"/>
    <property type="evidence" value="ECO:0007669"/>
    <property type="project" value="InterPro"/>
</dbReference>
<keyword evidence="3" id="KW-0201">Cytochrome c-type biogenesis</keyword>
<dbReference type="RefSeq" id="WP_242613088.1">
    <property type="nucleotide sequence ID" value="NZ_SGWQ01000001.1"/>
</dbReference>
<dbReference type="Pfam" id="PF01578">
    <property type="entry name" value="Cytochrom_C_asm"/>
    <property type="match status" value="1"/>
</dbReference>
<name>A0A4Q7L837_9PSEU</name>
<feature type="transmembrane region" description="Helical" evidence="6">
    <location>
        <begin position="292"/>
        <end position="312"/>
    </location>
</feature>
<dbReference type="Proteomes" id="UP000294257">
    <property type="component" value="Unassembled WGS sequence"/>
</dbReference>
<feature type="transmembrane region" description="Helical" evidence="6">
    <location>
        <begin position="139"/>
        <end position="160"/>
    </location>
</feature>
<organism evidence="8 9">
    <name type="scientific">Herbihabitans rhizosphaerae</name>
    <dbReference type="NCBI Taxonomy" id="1872711"/>
    <lineage>
        <taxon>Bacteria</taxon>
        <taxon>Bacillati</taxon>
        <taxon>Actinomycetota</taxon>
        <taxon>Actinomycetes</taxon>
        <taxon>Pseudonocardiales</taxon>
        <taxon>Pseudonocardiaceae</taxon>
        <taxon>Herbihabitans</taxon>
    </lineage>
</organism>
<feature type="transmembrane region" description="Helical" evidence="6">
    <location>
        <begin position="83"/>
        <end position="103"/>
    </location>
</feature>
<dbReference type="EMBL" id="SGWQ01000001">
    <property type="protein sequence ID" value="RZS44542.1"/>
    <property type="molecule type" value="Genomic_DNA"/>
</dbReference>
<evidence type="ECO:0000259" key="7">
    <source>
        <dbReference type="Pfam" id="PF01578"/>
    </source>
</evidence>
<gene>
    <name evidence="8" type="ORF">EV193_101418</name>
</gene>
<dbReference type="NCBIfam" id="TIGR03144">
    <property type="entry name" value="cytochr_II_ccsB"/>
    <property type="match status" value="1"/>
</dbReference>
<accession>A0A4Q7L837</accession>
<evidence type="ECO:0000256" key="1">
    <source>
        <dbReference type="ARBA" id="ARBA00004141"/>
    </source>
</evidence>
<feature type="domain" description="Cytochrome c assembly protein" evidence="7">
    <location>
        <begin position="109"/>
        <end position="317"/>
    </location>
</feature>
<sequence length="322" mass="34524">MVDETLATYGDWSHGAATFLYLMAMALHLVEYAFGRRSTLAVAEPARELATVGGGSSGTTITPGVVPTEQGPGRVERLGRMGVAVTVLGAVMHVASLVLRGVAAGRAPWGNMYEYGSLVCLVAVVTYLVLLYKFGARKLGVFILVPVTFLMFIGGTLLYAQAAPLQPSLRSYWLVVHVLAAAVASGVFMVPGVASVLYLIKARNEKRPDKMVKLAGKLPSKDLLDRVAYRTTVLAFPVFTFGVICGGIWAEAAWGRFWDWDPKETVALVCWVIYAAYLHARATAGWRGTPAAVINVVGFAGTVFNLFFVNLVTSGLHSYAGV</sequence>
<feature type="transmembrane region" description="Helical" evidence="6">
    <location>
        <begin position="115"/>
        <end position="132"/>
    </location>
</feature>
<keyword evidence="4 6" id="KW-1133">Transmembrane helix</keyword>
<comment type="caution">
    <text evidence="8">The sequence shown here is derived from an EMBL/GenBank/DDBJ whole genome shotgun (WGS) entry which is preliminary data.</text>
</comment>
<proteinExistence type="predicted"/>
<evidence type="ECO:0000256" key="4">
    <source>
        <dbReference type="ARBA" id="ARBA00022989"/>
    </source>
</evidence>
<dbReference type="InterPro" id="IPR017562">
    <property type="entry name" value="Cyt_c_biogenesis_CcsA"/>
</dbReference>
<evidence type="ECO:0000256" key="5">
    <source>
        <dbReference type="ARBA" id="ARBA00023136"/>
    </source>
</evidence>
<protein>
    <submittedName>
        <fullName evidence="8">Cytochrome c-type biogenesis protein CcsB</fullName>
    </submittedName>
</protein>
<evidence type="ECO:0000256" key="2">
    <source>
        <dbReference type="ARBA" id="ARBA00022692"/>
    </source>
</evidence>
<dbReference type="GO" id="GO:0005886">
    <property type="term" value="C:plasma membrane"/>
    <property type="evidence" value="ECO:0007669"/>
    <property type="project" value="TreeGrafter"/>
</dbReference>
<dbReference type="InterPro" id="IPR045062">
    <property type="entry name" value="Cyt_c_biogenesis_CcsA/CcmC"/>
</dbReference>
<evidence type="ECO:0000256" key="3">
    <source>
        <dbReference type="ARBA" id="ARBA00022748"/>
    </source>
</evidence>
<feature type="transmembrane region" description="Helical" evidence="6">
    <location>
        <begin position="227"/>
        <end position="250"/>
    </location>
</feature>
<feature type="transmembrane region" description="Helical" evidence="6">
    <location>
        <begin position="172"/>
        <end position="200"/>
    </location>
</feature>
<feature type="transmembrane region" description="Helical" evidence="6">
    <location>
        <begin position="12"/>
        <end position="30"/>
    </location>
</feature>
<comment type="subcellular location">
    <subcellularLocation>
        <location evidence="1">Membrane</location>
        <topology evidence="1">Multi-pass membrane protein</topology>
    </subcellularLocation>
</comment>
<dbReference type="PANTHER" id="PTHR30071">
    <property type="entry name" value="HEME EXPORTER PROTEIN C"/>
    <property type="match status" value="1"/>
</dbReference>
<evidence type="ECO:0000313" key="8">
    <source>
        <dbReference type="EMBL" id="RZS44542.1"/>
    </source>
</evidence>
<keyword evidence="5 6" id="KW-0472">Membrane</keyword>
<dbReference type="InterPro" id="IPR002541">
    <property type="entry name" value="Cyt_c_assembly"/>
</dbReference>
<keyword evidence="9" id="KW-1185">Reference proteome</keyword>
<dbReference type="AlphaFoldDB" id="A0A4Q7L837"/>
<evidence type="ECO:0000313" key="9">
    <source>
        <dbReference type="Proteomes" id="UP000294257"/>
    </source>
</evidence>
<evidence type="ECO:0000256" key="6">
    <source>
        <dbReference type="SAM" id="Phobius"/>
    </source>
</evidence>